<dbReference type="SUPFAM" id="SSF56784">
    <property type="entry name" value="HAD-like"/>
    <property type="match status" value="1"/>
</dbReference>
<organism evidence="1 2">
    <name type="scientific">Pectobacterium phage vB_PatP_CB4</name>
    <dbReference type="NCBI Taxonomy" id="1958919"/>
    <lineage>
        <taxon>Viruses</taxon>
        <taxon>Duplodnaviria</taxon>
        <taxon>Heunggongvirae</taxon>
        <taxon>Uroviricota</taxon>
        <taxon>Caudoviricetes</taxon>
        <taxon>Schitoviridae</taxon>
        <taxon>Cbunavirus</taxon>
        <taxon>Cbunavirus CB4</taxon>
    </lineage>
</organism>
<accession>A0A2P0N9T4</accession>
<dbReference type="EMBL" id="KY549659">
    <property type="protein sequence ID" value="AQT27894.1"/>
    <property type="molecule type" value="Genomic_DNA"/>
</dbReference>
<dbReference type="Gene3D" id="3.40.50.1000">
    <property type="entry name" value="HAD superfamily/HAD-like"/>
    <property type="match status" value="1"/>
</dbReference>
<sequence length="157" mass="18478">MRKLALFDLDNTLNTTCYRKKLVPHHDIRNNAEWLPWHEAFHSEPLNLPLITTAAAYKDAGFEIAIVSNRVNSLIEETRVKLANAGWPMDCRYHLSSIDDHRHPSQWKLETIQNLLDYAEPIEVHVFDDDKSVLMKLGERFRFNRNVQFIPHNIQFE</sequence>
<dbReference type="Proteomes" id="UP000241311">
    <property type="component" value="Segment"/>
</dbReference>
<gene>
    <name evidence="1" type="ORF">CB4_052</name>
</gene>
<keyword evidence="2" id="KW-1185">Reference proteome</keyword>
<proteinExistence type="predicted"/>
<dbReference type="InterPro" id="IPR036412">
    <property type="entry name" value="HAD-like_sf"/>
</dbReference>
<dbReference type="InterPro" id="IPR023214">
    <property type="entry name" value="HAD_sf"/>
</dbReference>
<name>A0A2P0N9T4_9CAUD</name>
<protein>
    <submittedName>
        <fullName evidence="1">Nucleotidase</fullName>
    </submittedName>
</protein>
<evidence type="ECO:0000313" key="1">
    <source>
        <dbReference type="EMBL" id="AQT27894.1"/>
    </source>
</evidence>
<evidence type="ECO:0000313" key="2">
    <source>
        <dbReference type="Proteomes" id="UP000241311"/>
    </source>
</evidence>
<reference evidence="1 2" key="1">
    <citation type="submission" date="2017-01" db="EMBL/GenBank/DDBJ databases">
        <title>Isolation and characterization of Pectobacterium phages.</title>
        <authorList>
            <person name="Buttimer C.T.H."/>
            <person name="Lucid A."/>
            <person name="Coffey A."/>
        </authorList>
    </citation>
    <scope>NUCLEOTIDE SEQUENCE [LARGE SCALE GENOMIC DNA]</scope>
</reference>